<dbReference type="InterPro" id="IPR013321">
    <property type="entry name" value="Arc_rbn_hlx_hlx"/>
</dbReference>
<dbReference type="AlphaFoldDB" id="A0A7X2MZ50"/>
<accession>A0A7X2MZ50</accession>
<dbReference type="GO" id="GO:0006355">
    <property type="term" value="P:regulation of DNA-templated transcription"/>
    <property type="evidence" value="ECO:0007669"/>
    <property type="project" value="InterPro"/>
</dbReference>
<protein>
    <submittedName>
        <fullName evidence="1">Uncharacterized protein</fullName>
    </submittedName>
</protein>
<dbReference type="Gene3D" id="1.10.1220.10">
    <property type="entry name" value="Met repressor-like"/>
    <property type="match status" value="1"/>
</dbReference>
<reference evidence="1 2" key="1">
    <citation type="submission" date="2019-08" db="EMBL/GenBank/DDBJ databases">
        <title>In-depth cultivation of the pig gut microbiome towards novel bacterial diversity and tailored functional studies.</title>
        <authorList>
            <person name="Wylensek D."/>
            <person name="Hitch T.C.A."/>
            <person name="Clavel T."/>
        </authorList>
    </citation>
    <scope>NUCLEOTIDE SEQUENCE [LARGE SCALE GENOMIC DNA]</scope>
    <source>
        <strain evidence="1 2">WCA-383-APC-5B</strain>
    </source>
</reference>
<proteinExistence type="predicted"/>
<gene>
    <name evidence="1" type="ORF">FYJ33_10275</name>
</gene>
<dbReference type="Proteomes" id="UP000460287">
    <property type="component" value="Unassembled WGS sequence"/>
</dbReference>
<keyword evidence="2" id="KW-1185">Reference proteome</keyword>
<name>A0A7X2MZ50_9CLOT</name>
<evidence type="ECO:0000313" key="1">
    <source>
        <dbReference type="EMBL" id="MSR91777.1"/>
    </source>
</evidence>
<dbReference type="RefSeq" id="WP_154531675.1">
    <property type="nucleotide sequence ID" value="NZ_JAQXTV010000204.1"/>
</dbReference>
<organism evidence="1 2">
    <name type="scientific">Inconstantimicrobium porci</name>
    <dbReference type="NCBI Taxonomy" id="2652291"/>
    <lineage>
        <taxon>Bacteria</taxon>
        <taxon>Bacillati</taxon>
        <taxon>Bacillota</taxon>
        <taxon>Clostridia</taxon>
        <taxon>Eubacteriales</taxon>
        <taxon>Clostridiaceae</taxon>
        <taxon>Inconstantimicrobium</taxon>
    </lineage>
</organism>
<comment type="caution">
    <text evidence="1">The sequence shown here is derived from an EMBL/GenBank/DDBJ whole genome shotgun (WGS) entry which is preliminary data.</text>
</comment>
<sequence length="77" mass="9002">MSYAMYIEAFGKENYKNEEKMQHIEKSLISYSKDINEDEYDEMAKGYKEMASLNLEYAEMGSDGIGFNEYVNWLSGE</sequence>
<evidence type="ECO:0000313" key="2">
    <source>
        <dbReference type="Proteomes" id="UP000460287"/>
    </source>
</evidence>
<dbReference type="EMBL" id="VULX01000015">
    <property type="protein sequence ID" value="MSR91777.1"/>
    <property type="molecule type" value="Genomic_DNA"/>
</dbReference>